<comment type="caution">
    <text evidence="2">The sequence shown here is derived from an EMBL/GenBank/DDBJ whole genome shotgun (WGS) entry which is preliminary data.</text>
</comment>
<dbReference type="Proteomes" id="UP000823941">
    <property type="component" value="Chromosome 5"/>
</dbReference>
<feature type="region of interest" description="Disordered" evidence="1">
    <location>
        <begin position="49"/>
        <end position="93"/>
    </location>
</feature>
<keyword evidence="3" id="KW-1185">Reference proteome</keyword>
<evidence type="ECO:0000313" key="3">
    <source>
        <dbReference type="Proteomes" id="UP000823941"/>
    </source>
</evidence>
<gene>
    <name evidence="2" type="ORF">JYU34_003260</name>
</gene>
<protein>
    <submittedName>
        <fullName evidence="2">Uncharacterized protein</fullName>
    </submittedName>
</protein>
<name>A0ABQ7QZJ5_PLUXY</name>
<accession>A0ABQ7QZJ5</accession>
<reference evidence="2 3" key="1">
    <citation type="submission" date="2021-06" db="EMBL/GenBank/DDBJ databases">
        <title>A haploid diamondback moth (Plutella xylostella L.) genome assembly resolves 31 chromosomes and identifies a diamide resistance mutation.</title>
        <authorList>
            <person name="Ward C.M."/>
            <person name="Perry K.D."/>
            <person name="Baker G."/>
            <person name="Powis K."/>
            <person name="Heckel D.G."/>
            <person name="Baxter S.W."/>
        </authorList>
    </citation>
    <scope>NUCLEOTIDE SEQUENCE [LARGE SCALE GENOMIC DNA]</scope>
    <source>
        <strain evidence="2 3">LV</strain>
        <tissue evidence="2">Single pupa</tissue>
    </source>
</reference>
<proteinExistence type="predicted"/>
<feature type="compositionally biased region" description="Pro residues" evidence="1">
    <location>
        <begin position="53"/>
        <end position="62"/>
    </location>
</feature>
<dbReference type="EMBL" id="JAHIBW010000005">
    <property type="protein sequence ID" value="KAG7310477.1"/>
    <property type="molecule type" value="Genomic_DNA"/>
</dbReference>
<evidence type="ECO:0000256" key="1">
    <source>
        <dbReference type="SAM" id="MobiDB-lite"/>
    </source>
</evidence>
<evidence type="ECO:0000313" key="2">
    <source>
        <dbReference type="EMBL" id="KAG7310477.1"/>
    </source>
</evidence>
<sequence length="93" mass="10795">MISDHMHKQENIKIQLKRKVSKVDACGSPVWMRRAFPTHIEFARCAAARPAARPAPAPPPPARNRRSTCVPRDTRRSRPRSPRRNNRNYDKQE</sequence>
<feature type="compositionally biased region" description="Basic residues" evidence="1">
    <location>
        <begin position="75"/>
        <end position="86"/>
    </location>
</feature>
<organism evidence="2 3">
    <name type="scientific">Plutella xylostella</name>
    <name type="common">Diamondback moth</name>
    <name type="synonym">Plutella maculipennis</name>
    <dbReference type="NCBI Taxonomy" id="51655"/>
    <lineage>
        <taxon>Eukaryota</taxon>
        <taxon>Metazoa</taxon>
        <taxon>Ecdysozoa</taxon>
        <taxon>Arthropoda</taxon>
        <taxon>Hexapoda</taxon>
        <taxon>Insecta</taxon>
        <taxon>Pterygota</taxon>
        <taxon>Neoptera</taxon>
        <taxon>Endopterygota</taxon>
        <taxon>Lepidoptera</taxon>
        <taxon>Glossata</taxon>
        <taxon>Ditrysia</taxon>
        <taxon>Yponomeutoidea</taxon>
        <taxon>Plutellidae</taxon>
        <taxon>Plutella</taxon>
    </lineage>
</organism>